<feature type="transmembrane region" description="Helical" evidence="7">
    <location>
        <begin position="80"/>
        <end position="101"/>
    </location>
</feature>
<evidence type="ECO:0000259" key="8">
    <source>
        <dbReference type="Pfam" id="PF00892"/>
    </source>
</evidence>
<feature type="domain" description="EamA" evidence="8">
    <location>
        <begin position="158"/>
        <end position="290"/>
    </location>
</feature>
<keyword evidence="4 7" id="KW-0812">Transmembrane</keyword>
<feature type="transmembrane region" description="Helical" evidence="7">
    <location>
        <begin position="188"/>
        <end position="207"/>
    </location>
</feature>
<dbReference type="InterPro" id="IPR037185">
    <property type="entry name" value="EmrE-like"/>
</dbReference>
<evidence type="ECO:0000256" key="7">
    <source>
        <dbReference type="SAM" id="Phobius"/>
    </source>
</evidence>
<reference evidence="9" key="1">
    <citation type="submission" date="2021-06" db="EMBL/GenBank/DDBJ databases">
        <title>Description of novel taxa of the family Lachnospiraceae.</title>
        <authorList>
            <person name="Chaplin A.V."/>
            <person name="Sokolova S.R."/>
            <person name="Pikina A.P."/>
            <person name="Korzhanova M."/>
            <person name="Belova V."/>
            <person name="Korostin D."/>
            <person name="Efimov B.A."/>
        </authorList>
    </citation>
    <scope>NUCLEOTIDE SEQUENCE</scope>
    <source>
        <strain evidence="9">ASD5720</strain>
    </source>
</reference>
<dbReference type="PANTHER" id="PTHR42920:SF5">
    <property type="entry name" value="EAMA DOMAIN-CONTAINING PROTEIN"/>
    <property type="match status" value="1"/>
</dbReference>
<dbReference type="EMBL" id="JAHQCW010000012">
    <property type="protein sequence ID" value="MBU9736720.1"/>
    <property type="molecule type" value="Genomic_DNA"/>
</dbReference>
<dbReference type="InterPro" id="IPR051258">
    <property type="entry name" value="Diverse_Substrate_Transporter"/>
</dbReference>
<evidence type="ECO:0000256" key="4">
    <source>
        <dbReference type="ARBA" id="ARBA00022692"/>
    </source>
</evidence>
<comment type="similarity">
    <text evidence="2">Belongs to the EamA transporter family.</text>
</comment>
<dbReference type="AlphaFoldDB" id="A0A949K0Y5"/>
<keyword evidence="6 7" id="KW-0472">Membrane</keyword>
<name>A0A949K0Y5_9FIRM</name>
<evidence type="ECO:0000256" key="2">
    <source>
        <dbReference type="ARBA" id="ARBA00007362"/>
    </source>
</evidence>
<organism evidence="9 10">
    <name type="scientific">Diplocloster agilis</name>
    <dbReference type="NCBI Taxonomy" id="2850323"/>
    <lineage>
        <taxon>Bacteria</taxon>
        <taxon>Bacillati</taxon>
        <taxon>Bacillota</taxon>
        <taxon>Clostridia</taxon>
        <taxon>Lachnospirales</taxon>
        <taxon>Lachnospiraceae</taxon>
        <taxon>Diplocloster</taxon>
    </lineage>
</organism>
<dbReference type="RefSeq" id="WP_238721444.1">
    <property type="nucleotide sequence ID" value="NZ_JAHQCW010000012.1"/>
</dbReference>
<dbReference type="Pfam" id="PF00892">
    <property type="entry name" value="EamA"/>
    <property type="match status" value="2"/>
</dbReference>
<gene>
    <name evidence="9" type="ORF">KTH89_09230</name>
</gene>
<keyword evidence="3" id="KW-1003">Cell membrane</keyword>
<evidence type="ECO:0000256" key="3">
    <source>
        <dbReference type="ARBA" id="ARBA00022475"/>
    </source>
</evidence>
<keyword evidence="5 7" id="KW-1133">Transmembrane helix</keyword>
<accession>A0A949K0Y5</accession>
<protein>
    <submittedName>
        <fullName evidence="9">DMT family transporter</fullName>
    </submittedName>
</protein>
<feature type="transmembrane region" description="Helical" evidence="7">
    <location>
        <begin position="129"/>
        <end position="147"/>
    </location>
</feature>
<evidence type="ECO:0000313" key="9">
    <source>
        <dbReference type="EMBL" id="MBU9736720.1"/>
    </source>
</evidence>
<dbReference type="SUPFAM" id="SSF103481">
    <property type="entry name" value="Multidrug resistance efflux transporter EmrE"/>
    <property type="match status" value="2"/>
</dbReference>
<dbReference type="GO" id="GO:0005886">
    <property type="term" value="C:plasma membrane"/>
    <property type="evidence" value="ECO:0007669"/>
    <property type="project" value="UniProtKB-SubCell"/>
</dbReference>
<evidence type="ECO:0000313" key="10">
    <source>
        <dbReference type="Proteomes" id="UP000712157"/>
    </source>
</evidence>
<feature type="transmembrane region" description="Helical" evidence="7">
    <location>
        <begin position="107"/>
        <end position="124"/>
    </location>
</feature>
<feature type="transmembrane region" description="Helical" evidence="7">
    <location>
        <begin position="40"/>
        <end position="59"/>
    </location>
</feature>
<feature type="transmembrane region" description="Helical" evidence="7">
    <location>
        <begin position="248"/>
        <end position="268"/>
    </location>
</feature>
<dbReference type="Proteomes" id="UP000712157">
    <property type="component" value="Unassembled WGS sequence"/>
</dbReference>
<dbReference type="InterPro" id="IPR000620">
    <property type="entry name" value="EamA_dom"/>
</dbReference>
<dbReference type="PANTHER" id="PTHR42920">
    <property type="entry name" value="OS03G0707200 PROTEIN-RELATED"/>
    <property type="match status" value="1"/>
</dbReference>
<comment type="subcellular location">
    <subcellularLocation>
        <location evidence="1">Cell membrane</location>
        <topology evidence="1">Multi-pass membrane protein</topology>
    </subcellularLocation>
</comment>
<evidence type="ECO:0000256" key="5">
    <source>
        <dbReference type="ARBA" id="ARBA00022989"/>
    </source>
</evidence>
<sequence length="311" mass="33630">MKTKVYGGILLLFATLIWGTSLVAQSLGTNHVGPFTFNAARFFIGAIILLPFILFTSYHKSRQQTSTACHKTKDNKFFQGGIICGCIVFVTASLQQIGIAYTTVGKAGFITALYIVIVPILGLFFGKRVPLHICFCILLGIVGMYLLCMNEKFNLGVGDTFVLFCALSTAIHILTVDYYASRVDCVRLSCLQFFVCGVLSAIAAALIERPSLQSIIEAGAPILYTGIFSCGIAYTLQALGQKEVSPVATSLILSLESVFSVLSGWLILGESLKFKEAFGCVLMFIAIVLSQMPTPRSIKSAKTSGQIEPKL</sequence>
<feature type="transmembrane region" description="Helical" evidence="7">
    <location>
        <begin position="153"/>
        <end position="176"/>
    </location>
</feature>
<evidence type="ECO:0000256" key="6">
    <source>
        <dbReference type="ARBA" id="ARBA00023136"/>
    </source>
</evidence>
<keyword evidence="10" id="KW-1185">Reference proteome</keyword>
<feature type="domain" description="EamA" evidence="8">
    <location>
        <begin position="7"/>
        <end position="147"/>
    </location>
</feature>
<proteinExistence type="inferred from homology"/>
<feature type="transmembrane region" description="Helical" evidence="7">
    <location>
        <begin position="219"/>
        <end position="236"/>
    </location>
</feature>
<evidence type="ECO:0000256" key="1">
    <source>
        <dbReference type="ARBA" id="ARBA00004651"/>
    </source>
</evidence>
<comment type="caution">
    <text evidence="9">The sequence shown here is derived from an EMBL/GenBank/DDBJ whole genome shotgun (WGS) entry which is preliminary data.</text>
</comment>